<organism evidence="1 2">
    <name type="scientific">Rotaria magnacalcarata</name>
    <dbReference type="NCBI Taxonomy" id="392030"/>
    <lineage>
        <taxon>Eukaryota</taxon>
        <taxon>Metazoa</taxon>
        <taxon>Spiralia</taxon>
        <taxon>Gnathifera</taxon>
        <taxon>Rotifera</taxon>
        <taxon>Eurotatoria</taxon>
        <taxon>Bdelloidea</taxon>
        <taxon>Philodinida</taxon>
        <taxon>Philodinidae</taxon>
        <taxon>Rotaria</taxon>
    </lineage>
</organism>
<proteinExistence type="predicted"/>
<name>A0A820DWC6_9BILA</name>
<evidence type="ECO:0000313" key="2">
    <source>
        <dbReference type="Proteomes" id="UP000663866"/>
    </source>
</evidence>
<dbReference type="AlphaFoldDB" id="A0A820DWC6"/>
<protein>
    <submittedName>
        <fullName evidence="1">Uncharacterized protein</fullName>
    </submittedName>
</protein>
<evidence type="ECO:0000313" key="1">
    <source>
        <dbReference type="EMBL" id="CAF4237571.1"/>
    </source>
</evidence>
<gene>
    <name evidence="1" type="ORF">OVN521_LOCUS28331</name>
</gene>
<keyword evidence="2" id="KW-1185">Reference proteome</keyword>
<sequence>MHLFVIRNISIDRTPPAESNDVNLNRKNCDIFYPKHVFDGNPMYFGSSDVIKTWTERDKNEIFDRVCYAVRQLSIMTQQVRAAFQYATLNVFQISSRQQQQQQAQPSTNTSLSSNIIAFAQLQAMQQQKSSSVHRAGGSLRTTP</sequence>
<reference evidence="1" key="1">
    <citation type="submission" date="2021-02" db="EMBL/GenBank/DDBJ databases">
        <authorList>
            <person name="Nowell W R."/>
        </authorList>
    </citation>
    <scope>NUCLEOTIDE SEQUENCE</scope>
</reference>
<dbReference type="Proteomes" id="UP000663866">
    <property type="component" value="Unassembled WGS sequence"/>
</dbReference>
<accession>A0A820DWC6</accession>
<dbReference type="EMBL" id="CAJOBG010008195">
    <property type="protein sequence ID" value="CAF4237571.1"/>
    <property type="molecule type" value="Genomic_DNA"/>
</dbReference>
<comment type="caution">
    <text evidence="1">The sequence shown here is derived from an EMBL/GenBank/DDBJ whole genome shotgun (WGS) entry which is preliminary data.</text>
</comment>